<evidence type="ECO:0000256" key="1">
    <source>
        <dbReference type="ARBA" id="ARBA00004141"/>
    </source>
</evidence>
<protein>
    <submittedName>
        <fullName evidence="9">Efflux protein</fullName>
    </submittedName>
</protein>
<evidence type="ECO:0000256" key="3">
    <source>
        <dbReference type="ARBA" id="ARBA00022692"/>
    </source>
</evidence>
<dbReference type="GO" id="GO:0016020">
    <property type="term" value="C:membrane"/>
    <property type="evidence" value="ECO:0007669"/>
    <property type="project" value="UniProtKB-SubCell"/>
</dbReference>
<dbReference type="SUPFAM" id="SSF103473">
    <property type="entry name" value="MFS general substrate transporter"/>
    <property type="match status" value="1"/>
</dbReference>
<reference evidence="10" key="2">
    <citation type="submission" date="2013-12" db="EMBL/GenBank/DDBJ databases">
        <title>Evolution of pathogenesis and genome organization in the Tremellales.</title>
        <authorList>
            <person name="Cuomo C."/>
            <person name="Litvintseva A."/>
            <person name="Heitman J."/>
            <person name="Chen Y."/>
            <person name="Sun S."/>
            <person name="Springer D."/>
            <person name="Dromer F."/>
            <person name="Young S."/>
            <person name="Zeng Q."/>
            <person name="Chapman S."/>
            <person name="Gujja S."/>
            <person name="Saif S."/>
            <person name="Birren B."/>
        </authorList>
    </citation>
    <scope>NUCLEOTIDE SEQUENCE [LARGE SCALE GENOMIC DNA]</scope>
    <source>
        <strain evidence="10">CBS 10435</strain>
    </source>
</reference>
<evidence type="ECO:0000259" key="8">
    <source>
        <dbReference type="PROSITE" id="PS50850"/>
    </source>
</evidence>
<feature type="transmembrane region" description="Helical" evidence="7">
    <location>
        <begin position="407"/>
        <end position="429"/>
    </location>
</feature>
<feature type="transmembrane region" description="Helical" evidence="7">
    <location>
        <begin position="172"/>
        <end position="192"/>
    </location>
</feature>
<dbReference type="AlphaFoldDB" id="A0A1B9II93"/>
<feature type="transmembrane region" description="Helical" evidence="7">
    <location>
        <begin position="441"/>
        <end position="461"/>
    </location>
</feature>
<feature type="transmembrane region" description="Helical" evidence="7">
    <location>
        <begin position="199"/>
        <end position="218"/>
    </location>
</feature>
<evidence type="ECO:0000256" key="2">
    <source>
        <dbReference type="ARBA" id="ARBA00022448"/>
    </source>
</evidence>
<evidence type="ECO:0000256" key="6">
    <source>
        <dbReference type="SAM" id="MobiDB-lite"/>
    </source>
</evidence>
<dbReference type="InterPro" id="IPR011701">
    <property type="entry name" value="MFS"/>
</dbReference>
<feature type="transmembrane region" description="Helical" evidence="7">
    <location>
        <begin position="262"/>
        <end position="282"/>
    </location>
</feature>
<keyword evidence="5 7" id="KW-0472">Membrane</keyword>
<sequence>MSPIRPTKITIDPIATNQDVSEQGNTVFGLSTATNTPWNEDQRFFPSGPSTAVNTPAAGEDKPFLFPSAAPLSRMTTRVSEQSEREKEEKGEKKDELASGQQTPAAEPENLVGALESYPTPEKTRLSKSKQIILGAVMMSTTFVASATTSSTLLVIPSIAKDLGVTELQAQWVSSAYALANGCGLLLAGRIADLYGKKWIFLIGMGLFVVFSIISGVIRNYVAICVVRAMAGLAISISLPAAFGIIGVTFTEEPGRTMAFSALALGYPVGSGPGMIFAGVVAGASTRAWQYVFFILAGLALIPIVAGTFVIPHDPPKMVTATTNRRVDWLGAFLITAALSLFSFAITQSGLVENGWGQPYIGVCLGISVVLFVVWAFWEKWVVKNTTIPPLVNMSIFSRHEWKVTSILSLSFCGYLAIAGWLYLTTIWYQNLKKDSPIMNAVHVIPAPIVGMVACIVVPLLAPRIRAAYLLIIGGLCTALAQVMFAVAPLDLTYWGCELLSCIFTPFGADFTVGVGSILISNLVLEDEQALAGALFQTALQIASTVGVCIASLVQTNITAQSGSLHTGLKDAFWLMAGFSWLSAIIAAATLRKVGLAKDIGKLVNGQMNEKR</sequence>
<dbReference type="OrthoDB" id="2130629at2759"/>
<dbReference type="Proteomes" id="UP000092583">
    <property type="component" value="Unassembled WGS sequence"/>
</dbReference>
<feature type="transmembrane region" description="Helical" evidence="7">
    <location>
        <begin position="230"/>
        <end position="250"/>
    </location>
</feature>
<evidence type="ECO:0000256" key="4">
    <source>
        <dbReference type="ARBA" id="ARBA00022989"/>
    </source>
</evidence>
<evidence type="ECO:0000313" key="9">
    <source>
        <dbReference type="EMBL" id="OCF55131.1"/>
    </source>
</evidence>
<dbReference type="Pfam" id="PF07690">
    <property type="entry name" value="MFS_1"/>
    <property type="match status" value="1"/>
</dbReference>
<accession>A0A1B9II93</accession>
<feature type="transmembrane region" description="Helical" evidence="7">
    <location>
        <begin position="507"/>
        <end position="525"/>
    </location>
</feature>
<feature type="transmembrane region" description="Helical" evidence="7">
    <location>
        <begin position="132"/>
        <end position="160"/>
    </location>
</feature>
<reference evidence="9 10" key="1">
    <citation type="submission" date="2013-07" db="EMBL/GenBank/DDBJ databases">
        <title>The Genome Sequence of Kwoniella mangroviensis CBS10435.</title>
        <authorList>
            <consortium name="The Broad Institute Genome Sequencing Platform"/>
            <person name="Cuomo C."/>
            <person name="Litvintseva A."/>
            <person name="Chen Y."/>
            <person name="Heitman J."/>
            <person name="Sun S."/>
            <person name="Springer D."/>
            <person name="Dromer F."/>
            <person name="Young S.K."/>
            <person name="Zeng Q."/>
            <person name="Gargeya S."/>
            <person name="Fitzgerald M."/>
            <person name="Abouelleil A."/>
            <person name="Alvarado L."/>
            <person name="Berlin A.M."/>
            <person name="Chapman S.B."/>
            <person name="Dewar J."/>
            <person name="Goldberg J."/>
            <person name="Griggs A."/>
            <person name="Gujja S."/>
            <person name="Hansen M."/>
            <person name="Howarth C."/>
            <person name="Imamovic A."/>
            <person name="Larimer J."/>
            <person name="McCowan C."/>
            <person name="Murphy C."/>
            <person name="Pearson M."/>
            <person name="Priest M."/>
            <person name="Roberts A."/>
            <person name="Saif S."/>
            <person name="Shea T."/>
            <person name="Sykes S."/>
            <person name="Wortman J."/>
            <person name="Nusbaum C."/>
            <person name="Birren B."/>
        </authorList>
    </citation>
    <scope>NUCLEOTIDE SEQUENCE [LARGE SCALE GENOMIC DNA]</scope>
    <source>
        <strain evidence="9 10">CBS 10435</strain>
    </source>
</reference>
<feature type="transmembrane region" description="Helical" evidence="7">
    <location>
        <begin position="288"/>
        <end position="309"/>
    </location>
</feature>
<comment type="subcellular location">
    <subcellularLocation>
        <location evidence="1">Membrane</location>
        <topology evidence="1">Multi-pass membrane protein</topology>
    </subcellularLocation>
</comment>
<gene>
    <name evidence="9" type="ORF">L486_07242</name>
</gene>
<dbReference type="PANTHER" id="PTHR42718">
    <property type="entry name" value="MAJOR FACILITATOR SUPERFAMILY MULTIDRUG TRANSPORTER MFSC"/>
    <property type="match status" value="1"/>
</dbReference>
<name>A0A1B9II93_9TREE</name>
<proteinExistence type="predicted"/>
<evidence type="ECO:0000313" key="10">
    <source>
        <dbReference type="Proteomes" id="UP000092583"/>
    </source>
</evidence>
<dbReference type="EMBL" id="KI669467">
    <property type="protein sequence ID" value="OCF55131.1"/>
    <property type="molecule type" value="Genomic_DNA"/>
</dbReference>
<feature type="transmembrane region" description="Helical" evidence="7">
    <location>
        <begin position="532"/>
        <end position="553"/>
    </location>
</feature>
<keyword evidence="3 7" id="KW-0812">Transmembrane</keyword>
<dbReference type="InterPro" id="IPR020846">
    <property type="entry name" value="MFS_dom"/>
</dbReference>
<feature type="compositionally biased region" description="Basic and acidic residues" evidence="6">
    <location>
        <begin position="81"/>
        <end position="97"/>
    </location>
</feature>
<dbReference type="PROSITE" id="PS50850">
    <property type="entry name" value="MFS"/>
    <property type="match status" value="1"/>
</dbReference>
<dbReference type="Gene3D" id="1.20.1250.20">
    <property type="entry name" value="MFS general substrate transporter like domains"/>
    <property type="match status" value="1"/>
</dbReference>
<keyword evidence="4 7" id="KW-1133">Transmembrane helix</keyword>
<evidence type="ECO:0000256" key="7">
    <source>
        <dbReference type="SAM" id="Phobius"/>
    </source>
</evidence>
<evidence type="ECO:0000256" key="5">
    <source>
        <dbReference type="ARBA" id="ARBA00023136"/>
    </source>
</evidence>
<keyword evidence="2" id="KW-0813">Transport</keyword>
<feature type="transmembrane region" description="Helical" evidence="7">
    <location>
        <begin position="329"/>
        <end position="347"/>
    </location>
</feature>
<feature type="transmembrane region" description="Helical" evidence="7">
    <location>
        <begin position="573"/>
        <end position="591"/>
    </location>
</feature>
<dbReference type="PANTHER" id="PTHR42718:SF9">
    <property type="entry name" value="MAJOR FACILITATOR SUPERFAMILY MULTIDRUG TRANSPORTER MFSC"/>
    <property type="match status" value="1"/>
</dbReference>
<feature type="transmembrane region" description="Helical" evidence="7">
    <location>
        <begin position="468"/>
        <end position="487"/>
    </location>
</feature>
<organism evidence="9 10">
    <name type="scientific">Kwoniella mangroviensis CBS 10435</name>
    <dbReference type="NCBI Taxonomy" id="1331196"/>
    <lineage>
        <taxon>Eukaryota</taxon>
        <taxon>Fungi</taxon>
        <taxon>Dikarya</taxon>
        <taxon>Basidiomycota</taxon>
        <taxon>Agaricomycotina</taxon>
        <taxon>Tremellomycetes</taxon>
        <taxon>Tremellales</taxon>
        <taxon>Cryptococcaceae</taxon>
        <taxon>Kwoniella</taxon>
    </lineage>
</organism>
<feature type="region of interest" description="Disordered" evidence="6">
    <location>
        <begin position="38"/>
        <end position="123"/>
    </location>
</feature>
<dbReference type="GO" id="GO:0022857">
    <property type="term" value="F:transmembrane transporter activity"/>
    <property type="evidence" value="ECO:0007669"/>
    <property type="project" value="InterPro"/>
</dbReference>
<keyword evidence="10" id="KW-1185">Reference proteome</keyword>
<dbReference type="InterPro" id="IPR036259">
    <property type="entry name" value="MFS_trans_sf"/>
</dbReference>
<dbReference type="Gene3D" id="1.20.1720.10">
    <property type="entry name" value="Multidrug resistance protein D"/>
    <property type="match status" value="1"/>
</dbReference>
<dbReference type="STRING" id="1331196.A0A1B9II93"/>
<feature type="transmembrane region" description="Helical" evidence="7">
    <location>
        <begin position="359"/>
        <end position="378"/>
    </location>
</feature>
<feature type="domain" description="Major facilitator superfamily (MFS) profile" evidence="8">
    <location>
        <begin position="134"/>
        <end position="595"/>
    </location>
</feature>